<dbReference type="Pfam" id="PF00026">
    <property type="entry name" value="Asp"/>
    <property type="match status" value="1"/>
</dbReference>
<accession>A0A7J6LYB4</accession>
<dbReference type="InterPro" id="IPR001461">
    <property type="entry name" value="Aspartic_peptidase_A1"/>
</dbReference>
<comment type="similarity">
    <text evidence="1">Belongs to the peptidase A1 family.</text>
</comment>
<dbReference type="PANTHER" id="PTHR47966">
    <property type="entry name" value="BETA-SITE APP-CLEAVING ENZYME, ISOFORM A-RELATED"/>
    <property type="match status" value="1"/>
</dbReference>
<sequence>MVGRRPQLFGRSYEVPIEPDSEQITLENGLKPQGRSSAFKWFPAIIYAVCFLCLLTVVWLLVLNSVIAPYMISTFLRESHWSITRIYLASDDSRIRAGLNILALRPSFTFEVTNVKHAVQIHVDKPLVRVTNSTGPSWPLEAFTSSLNPGPYGNVLTTRYQGSTAWGLDWLPNASHYEIVFVCLVDVTIFGATRKRCPFTKTFHVDASLVVADLATMFPFVDIVHRKGEVKLDDQEVSGIEFGIVKNYTSPGLPPHSSLGLGLTDSKDFDPILDQLFMKGIIKSMEFSIYFDHENADEGELLLGGSDSTKYDGQLFPVPLIDHDDWEVTLENLRINNTNIIEAAYPILFDTGTVFLGCPKKVYDAITARIEETVRAAGGELKLYKMGSVSFLKCEDRTYLPTLELVLEGLHHEDSLTLFIPQERYVTELPGGDRCVLLILEIPFDLGRLVVGATLLRDYYLNFNKDKRQIYIAKTAQTSHPKRSLGRRPTHGKISSSV</sequence>
<keyword evidence="4" id="KW-0378">Hydrolase</keyword>
<keyword evidence="6" id="KW-1133">Transmembrane helix</keyword>
<dbReference type="CDD" id="cd05471">
    <property type="entry name" value="pepsin_like"/>
    <property type="match status" value="1"/>
</dbReference>
<evidence type="ECO:0000313" key="9">
    <source>
        <dbReference type="Proteomes" id="UP000591131"/>
    </source>
</evidence>
<dbReference type="GO" id="GO:0006508">
    <property type="term" value="P:proteolysis"/>
    <property type="evidence" value="ECO:0007669"/>
    <property type="project" value="UniProtKB-KW"/>
</dbReference>
<dbReference type="AlphaFoldDB" id="A0A7J6LYB4"/>
<keyword evidence="9" id="KW-1185">Reference proteome</keyword>
<name>A0A7J6LYB4_PERCH</name>
<evidence type="ECO:0000313" key="8">
    <source>
        <dbReference type="EMBL" id="KAF4664283.1"/>
    </source>
</evidence>
<dbReference type="PRINTS" id="PR00792">
    <property type="entry name" value="PEPSIN"/>
</dbReference>
<feature type="compositionally biased region" description="Basic residues" evidence="5">
    <location>
        <begin position="480"/>
        <end position="491"/>
    </location>
</feature>
<reference evidence="8 9" key="1">
    <citation type="submission" date="2020-04" db="EMBL/GenBank/DDBJ databases">
        <title>Perkinsus chesapeaki whole genome sequence.</title>
        <authorList>
            <person name="Bogema D.R."/>
        </authorList>
    </citation>
    <scope>NUCLEOTIDE SEQUENCE [LARGE SCALE GENOMIC DNA]</scope>
    <source>
        <strain evidence="8">ATCC PRA-425</strain>
    </source>
</reference>
<dbReference type="PANTHER" id="PTHR47966:SF51">
    <property type="entry name" value="BETA-SITE APP-CLEAVING ENZYME, ISOFORM A-RELATED"/>
    <property type="match status" value="1"/>
</dbReference>
<keyword evidence="2" id="KW-0645">Protease</keyword>
<feature type="transmembrane region" description="Helical" evidence="6">
    <location>
        <begin position="41"/>
        <end position="62"/>
    </location>
</feature>
<evidence type="ECO:0000256" key="6">
    <source>
        <dbReference type="SAM" id="Phobius"/>
    </source>
</evidence>
<dbReference type="Proteomes" id="UP000591131">
    <property type="component" value="Unassembled WGS sequence"/>
</dbReference>
<feature type="domain" description="Peptidase A1" evidence="7">
    <location>
        <begin position="143"/>
        <end position="473"/>
    </location>
</feature>
<gene>
    <name evidence="8" type="ORF">FOL47_005214</name>
</gene>
<evidence type="ECO:0000256" key="1">
    <source>
        <dbReference type="ARBA" id="ARBA00007447"/>
    </source>
</evidence>
<dbReference type="SUPFAM" id="SSF50630">
    <property type="entry name" value="Acid proteases"/>
    <property type="match status" value="1"/>
</dbReference>
<keyword evidence="6" id="KW-0812">Transmembrane</keyword>
<dbReference type="InterPro" id="IPR033121">
    <property type="entry name" value="PEPTIDASE_A1"/>
</dbReference>
<dbReference type="GO" id="GO:0004190">
    <property type="term" value="F:aspartic-type endopeptidase activity"/>
    <property type="evidence" value="ECO:0007669"/>
    <property type="project" value="UniProtKB-KW"/>
</dbReference>
<evidence type="ECO:0000256" key="3">
    <source>
        <dbReference type="ARBA" id="ARBA00022750"/>
    </source>
</evidence>
<dbReference type="PROSITE" id="PS51767">
    <property type="entry name" value="PEPTIDASE_A1"/>
    <property type="match status" value="1"/>
</dbReference>
<evidence type="ECO:0000256" key="5">
    <source>
        <dbReference type="SAM" id="MobiDB-lite"/>
    </source>
</evidence>
<dbReference type="InterPro" id="IPR034164">
    <property type="entry name" value="Pepsin-like_dom"/>
</dbReference>
<organism evidence="8 9">
    <name type="scientific">Perkinsus chesapeaki</name>
    <name type="common">Clam parasite</name>
    <name type="synonym">Perkinsus andrewsi</name>
    <dbReference type="NCBI Taxonomy" id="330153"/>
    <lineage>
        <taxon>Eukaryota</taxon>
        <taxon>Sar</taxon>
        <taxon>Alveolata</taxon>
        <taxon>Perkinsozoa</taxon>
        <taxon>Perkinsea</taxon>
        <taxon>Perkinsida</taxon>
        <taxon>Perkinsidae</taxon>
        <taxon>Perkinsus</taxon>
    </lineage>
</organism>
<dbReference type="EMBL" id="JAAPAO010000291">
    <property type="protein sequence ID" value="KAF4664283.1"/>
    <property type="molecule type" value="Genomic_DNA"/>
</dbReference>
<comment type="caution">
    <text evidence="8">The sequence shown here is derived from an EMBL/GenBank/DDBJ whole genome shotgun (WGS) entry which is preliminary data.</text>
</comment>
<dbReference type="Gene3D" id="2.40.70.10">
    <property type="entry name" value="Acid Proteases"/>
    <property type="match status" value="1"/>
</dbReference>
<evidence type="ECO:0000256" key="2">
    <source>
        <dbReference type="ARBA" id="ARBA00022670"/>
    </source>
</evidence>
<dbReference type="InterPro" id="IPR021109">
    <property type="entry name" value="Peptidase_aspartic_dom_sf"/>
</dbReference>
<proteinExistence type="inferred from homology"/>
<keyword evidence="3" id="KW-0064">Aspartyl protease</keyword>
<keyword evidence="6" id="KW-0472">Membrane</keyword>
<evidence type="ECO:0000259" key="7">
    <source>
        <dbReference type="PROSITE" id="PS51767"/>
    </source>
</evidence>
<dbReference type="OrthoDB" id="15189at2759"/>
<feature type="region of interest" description="Disordered" evidence="5">
    <location>
        <begin position="478"/>
        <end position="498"/>
    </location>
</feature>
<evidence type="ECO:0000256" key="4">
    <source>
        <dbReference type="ARBA" id="ARBA00022801"/>
    </source>
</evidence>
<protein>
    <recommendedName>
        <fullName evidence="7">Peptidase A1 domain-containing protein</fullName>
    </recommendedName>
</protein>